<feature type="domain" description="Integrase catalytic" evidence="1">
    <location>
        <begin position="120"/>
        <end position="289"/>
    </location>
</feature>
<sequence>MAQEFIETHLPKNKVLGLCYIARSSYYYRPSEGKQGRKPYAKAIDENGKVIDNESVIKYIHALFNHPFVDYGYYKTYIYLRRKKRLNISKHLVYRLMKSHQLLRNQYVNSSKKSKRNWVKDLLPQVEIAFCYLEFDIKFVWVAGQNRNMQVLTVLDVYSRWNISHHIGYSIKYQDVISLFERIFEHMRTPEKMYVRCDNGAQFIAEMVQKYFKDKQVVQEFTKPATPQQNSHIESYHSIMESAVCQKFEFSNISDAKKIMNQFRDFYNFERIHGGINFQSPAEFLLQNGIDMKNSPINRVPIL</sequence>
<accession>A0A7W6EU39</accession>
<gene>
    <name evidence="2" type="ORF">FHS57_006463</name>
</gene>
<dbReference type="Gene3D" id="3.30.420.10">
    <property type="entry name" value="Ribonuclease H-like superfamily/Ribonuclease H"/>
    <property type="match status" value="1"/>
</dbReference>
<dbReference type="GO" id="GO:0003676">
    <property type="term" value="F:nucleic acid binding"/>
    <property type="evidence" value="ECO:0007669"/>
    <property type="project" value="InterPro"/>
</dbReference>
<protein>
    <submittedName>
        <fullName evidence="2">Transposase InsO family protein</fullName>
    </submittedName>
</protein>
<keyword evidence="3" id="KW-1185">Reference proteome</keyword>
<evidence type="ECO:0000313" key="2">
    <source>
        <dbReference type="EMBL" id="MBB3842429.1"/>
    </source>
</evidence>
<dbReference type="AlphaFoldDB" id="A0A7W6EU39"/>
<reference evidence="2 3" key="1">
    <citation type="submission" date="2020-08" db="EMBL/GenBank/DDBJ databases">
        <title>Genomic Encyclopedia of Type Strains, Phase IV (KMG-IV): sequencing the most valuable type-strain genomes for metagenomic binning, comparative biology and taxonomic classification.</title>
        <authorList>
            <person name="Goeker M."/>
        </authorList>
    </citation>
    <scope>NUCLEOTIDE SEQUENCE [LARGE SCALE GENOMIC DNA]</scope>
    <source>
        <strain evidence="2 3">DSM 17976</strain>
    </source>
</reference>
<dbReference type="InterPro" id="IPR001584">
    <property type="entry name" value="Integrase_cat-core"/>
</dbReference>
<evidence type="ECO:0000313" key="3">
    <source>
        <dbReference type="Proteomes" id="UP000541352"/>
    </source>
</evidence>
<dbReference type="Pfam" id="PF00665">
    <property type="entry name" value="rve"/>
    <property type="match status" value="1"/>
</dbReference>
<dbReference type="PANTHER" id="PTHR47515">
    <property type="entry name" value="LOW CALCIUM RESPONSE LOCUS PROTEIN T"/>
    <property type="match status" value="1"/>
</dbReference>
<dbReference type="Pfam" id="PF13276">
    <property type="entry name" value="HTH_21"/>
    <property type="match status" value="1"/>
</dbReference>
<comment type="caution">
    <text evidence="2">The sequence shown here is derived from an EMBL/GenBank/DDBJ whole genome shotgun (WGS) entry which is preliminary data.</text>
</comment>
<dbReference type="PANTHER" id="PTHR47515:SF2">
    <property type="entry name" value="INTEGRASE CORE DOMAIN PROTEIN"/>
    <property type="match status" value="1"/>
</dbReference>
<dbReference type="RefSeq" id="WP_310587033.1">
    <property type="nucleotide sequence ID" value="NZ_JACIBY010000045.1"/>
</dbReference>
<proteinExistence type="predicted"/>
<dbReference type="InterPro" id="IPR025948">
    <property type="entry name" value="HTH-like_dom"/>
</dbReference>
<dbReference type="GO" id="GO:0015074">
    <property type="term" value="P:DNA integration"/>
    <property type="evidence" value="ECO:0007669"/>
    <property type="project" value="InterPro"/>
</dbReference>
<dbReference type="EMBL" id="JACIBY010000045">
    <property type="protein sequence ID" value="MBB3842429.1"/>
    <property type="molecule type" value="Genomic_DNA"/>
</dbReference>
<evidence type="ECO:0000259" key="1">
    <source>
        <dbReference type="PROSITE" id="PS50994"/>
    </source>
</evidence>
<organism evidence="2 3">
    <name type="scientific">Runella defluvii</name>
    <dbReference type="NCBI Taxonomy" id="370973"/>
    <lineage>
        <taxon>Bacteria</taxon>
        <taxon>Pseudomonadati</taxon>
        <taxon>Bacteroidota</taxon>
        <taxon>Cytophagia</taxon>
        <taxon>Cytophagales</taxon>
        <taxon>Spirosomataceae</taxon>
        <taxon>Runella</taxon>
    </lineage>
</organism>
<dbReference type="InterPro" id="IPR012337">
    <property type="entry name" value="RNaseH-like_sf"/>
</dbReference>
<dbReference type="Proteomes" id="UP000541352">
    <property type="component" value="Unassembled WGS sequence"/>
</dbReference>
<dbReference type="PROSITE" id="PS50994">
    <property type="entry name" value="INTEGRASE"/>
    <property type="match status" value="1"/>
</dbReference>
<dbReference type="SUPFAM" id="SSF53098">
    <property type="entry name" value="Ribonuclease H-like"/>
    <property type="match status" value="1"/>
</dbReference>
<name>A0A7W6EU39_9BACT</name>
<dbReference type="InterPro" id="IPR036397">
    <property type="entry name" value="RNaseH_sf"/>
</dbReference>